<dbReference type="NCBIfam" id="TIGR01509">
    <property type="entry name" value="HAD-SF-IA-v3"/>
    <property type="match status" value="1"/>
</dbReference>
<gene>
    <name evidence="6" type="ORF">AC626_21415</name>
</gene>
<evidence type="ECO:0000313" key="7">
    <source>
        <dbReference type="Proteomes" id="UP000036850"/>
    </source>
</evidence>
<comment type="similarity">
    <text evidence="2">Belongs to the HAD-like hydrolase superfamily. CbbY/CbbZ/Gph/YieH family.</text>
</comment>
<dbReference type="SFLD" id="SFLDG01129">
    <property type="entry name" value="C1.5:_HAD__Beta-PGM__Phosphata"/>
    <property type="match status" value="1"/>
</dbReference>
<dbReference type="GO" id="GO:0046872">
    <property type="term" value="F:metal ion binding"/>
    <property type="evidence" value="ECO:0007669"/>
    <property type="project" value="UniProtKB-KW"/>
</dbReference>
<dbReference type="Pfam" id="PF13419">
    <property type="entry name" value="HAD_2"/>
    <property type="match status" value="1"/>
</dbReference>
<dbReference type="PANTHER" id="PTHR46193">
    <property type="entry name" value="6-PHOSPHOGLUCONATE PHOSPHATASE"/>
    <property type="match status" value="1"/>
</dbReference>
<dbReference type="InterPro" id="IPR036412">
    <property type="entry name" value="HAD-like_sf"/>
</dbReference>
<keyword evidence="4" id="KW-0460">Magnesium</keyword>
<dbReference type="InterPro" id="IPR041492">
    <property type="entry name" value="HAD_2"/>
</dbReference>
<accession>A0A0L0EMV9</accession>
<evidence type="ECO:0000313" key="6">
    <source>
        <dbReference type="EMBL" id="KNC65705.1"/>
    </source>
</evidence>
<keyword evidence="3" id="KW-0479">Metal-binding</keyword>
<dbReference type="SFLD" id="SFLDG01135">
    <property type="entry name" value="C1.5.6:_HAD__Beta-PGM__Phospha"/>
    <property type="match status" value="1"/>
</dbReference>
<protein>
    <submittedName>
        <fullName evidence="6">Haloacid dehalogenase</fullName>
    </submittedName>
</protein>
<dbReference type="PRINTS" id="PR00413">
    <property type="entry name" value="HADHALOGNASE"/>
</dbReference>
<proteinExistence type="inferred from homology"/>
<evidence type="ECO:0000256" key="1">
    <source>
        <dbReference type="ARBA" id="ARBA00001946"/>
    </source>
</evidence>
<dbReference type="EMBL" id="LFZX01000239">
    <property type="protein sequence ID" value="KNC65705.1"/>
    <property type="molecule type" value="Genomic_DNA"/>
</dbReference>
<evidence type="ECO:0000256" key="5">
    <source>
        <dbReference type="ARBA" id="ARBA00023277"/>
    </source>
</evidence>
<reference evidence="7" key="1">
    <citation type="submission" date="2015-07" db="EMBL/GenBank/DDBJ databases">
        <title>Draft genome sequence of a Pseudoalteromonas rubra strain, OCN096, isolated from Kaneohe Bay, Oahu, Hawaii.</title>
        <authorList>
            <person name="Beurmann S."/>
            <person name="Ushijima B."/>
            <person name="Belcaid M."/>
            <person name="Callahan S.M."/>
            <person name="Aeby G.S."/>
        </authorList>
    </citation>
    <scope>NUCLEOTIDE SEQUENCE [LARGE SCALE GENOMIC DNA]</scope>
    <source>
        <strain evidence="7">OCN096</strain>
    </source>
</reference>
<evidence type="ECO:0000256" key="2">
    <source>
        <dbReference type="ARBA" id="ARBA00006171"/>
    </source>
</evidence>
<dbReference type="Gene3D" id="1.10.150.240">
    <property type="entry name" value="Putative phosphatase, domain 2"/>
    <property type="match status" value="1"/>
</dbReference>
<dbReference type="SFLD" id="SFLDS00003">
    <property type="entry name" value="Haloacid_Dehalogenase"/>
    <property type="match status" value="1"/>
</dbReference>
<sequence>MSLKAILFDFDGTLVDSEALHYHSWLRVLAPFGVEYSELAFCDEFSGVPTLKTAEILLERHKLSSTAQALCDDKNRFFVDTAATMQPKLMPYAREILNYASAHCKLALVTGSTRAEAIPVLNHYGLQHFFDCIVTKDDVTQPKPHPEPYQQALSALQVEPENAVALEDSTTGLSSGSAAGLKVLVIPNEHSAKQDFSQAAWQVQSLRSAQAVIDELLALG</sequence>
<comment type="cofactor">
    <cofactor evidence="1">
        <name>Mg(2+)</name>
        <dbReference type="ChEBI" id="CHEBI:18420"/>
    </cofactor>
</comment>
<dbReference type="SUPFAM" id="SSF56784">
    <property type="entry name" value="HAD-like"/>
    <property type="match status" value="1"/>
</dbReference>
<dbReference type="GO" id="GO:0003824">
    <property type="term" value="F:catalytic activity"/>
    <property type="evidence" value="ECO:0007669"/>
    <property type="project" value="UniProtKB-ARBA"/>
</dbReference>
<dbReference type="PANTHER" id="PTHR46193:SF18">
    <property type="entry name" value="HEXITOL PHOSPHATASE B"/>
    <property type="match status" value="1"/>
</dbReference>
<comment type="caution">
    <text evidence="6">The sequence shown here is derived from an EMBL/GenBank/DDBJ whole genome shotgun (WGS) entry which is preliminary data.</text>
</comment>
<dbReference type="InterPro" id="IPR006439">
    <property type="entry name" value="HAD-SF_hydro_IA"/>
</dbReference>
<dbReference type="OrthoDB" id="9782449at2"/>
<evidence type="ECO:0000256" key="4">
    <source>
        <dbReference type="ARBA" id="ARBA00022842"/>
    </source>
</evidence>
<dbReference type="Gene3D" id="3.40.50.1000">
    <property type="entry name" value="HAD superfamily/HAD-like"/>
    <property type="match status" value="1"/>
</dbReference>
<dbReference type="InterPro" id="IPR023214">
    <property type="entry name" value="HAD_sf"/>
</dbReference>
<dbReference type="InterPro" id="IPR023198">
    <property type="entry name" value="PGP-like_dom2"/>
</dbReference>
<dbReference type="AlphaFoldDB" id="A0A0L0EMV9"/>
<dbReference type="InterPro" id="IPR051600">
    <property type="entry name" value="Beta-PGM-like"/>
</dbReference>
<dbReference type="PATRIC" id="fig|43658.6.peg.1404"/>
<dbReference type="Proteomes" id="UP000036850">
    <property type="component" value="Unassembled WGS sequence"/>
</dbReference>
<organism evidence="6 7">
    <name type="scientific">Pseudoalteromonas rubra</name>
    <dbReference type="NCBI Taxonomy" id="43658"/>
    <lineage>
        <taxon>Bacteria</taxon>
        <taxon>Pseudomonadati</taxon>
        <taxon>Pseudomonadota</taxon>
        <taxon>Gammaproteobacteria</taxon>
        <taxon>Alteromonadales</taxon>
        <taxon>Pseudoalteromonadaceae</taxon>
        <taxon>Pseudoalteromonas</taxon>
    </lineage>
</organism>
<keyword evidence="5" id="KW-0119">Carbohydrate metabolism</keyword>
<evidence type="ECO:0000256" key="3">
    <source>
        <dbReference type="ARBA" id="ARBA00022723"/>
    </source>
</evidence>
<name>A0A0L0EMV9_9GAMM</name>